<evidence type="ECO:0000259" key="1">
    <source>
        <dbReference type="Pfam" id="PF01979"/>
    </source>
</evidence>
<dbReference type="SUPFAM" id="SSF51338">
    <property type="entry name" value="Composite domain of metallo-dependent hydrolases"/>
    <property type="match status" value="1"/>
</dbReference>
<dbReference type="InterPro" id="IPR020043">
    <property type="entry name" value="Deacetylase_Atu3266-like"/>
</dbReference>
<reference evidence="2 3" key="1">
    <citation type="journal article" date="2021" name="Microbiol. Resour. Announc.">
        <title>Complete Genome Sequences of Three Human Oral Treponema parvum Isolates.</title>
        <authorList>
            <person name="Zeng H."/>
            <person name="Watt R.M."/>
        </authorList>
    </citation>
    <scope>NUCLEOTIDE SEQUENCE [LARGE SCALE GENOMIC DNA]</scope>
    <source>
        <strain evidence="2 3">ATCC 700770</strain>
    </source>
</reference>
<dbReference type="SUPFAM" id="SSF51556">
    <property type="entry name" value="Metallo-dependent hydrolases"/>
    <property type="match status" value="1"/>
</dbReference>
<dbReference type="Pfam" id="PF01979">
    <property type="entry name" value="Amidohydro_1"/>
    <property type="match status" value="1"/>
</dbReference>
<feature type="domain" description="Amidohydrolase-related" evidence="1">
    <location>
        <begin position="50"/>
        <end position="368"/>
    </location>
</feature>
<keyword evidence="3" id="KW-1185">Reference proteome</keyword>
<dbReference type="InterPro" id="IPR032466">
    <property type="entry name" value="Metal_Hydrolase"/>
</dbReference>
<dbReference type="InterPro" id="IPR006680">
    <property type="entry name" value="Amidohydro-rel"/>
</dbReference>
<dbReference type="GO" id="GO:0019213">
    <property type="term" value="F:deacetylase activity"/>
    <property type="evidence" value="ECO:0007669"/>
    <property type="project" value="InterPro"/>
</dbReference>
<name>A0A975IFI8_9SPIR</name>
<dbReference type="Gene3D" id="3.20.20.140">
    <property type="entry name" value="Metal-dependent hydrolases"/>
    <property type="match status" value="1"/>
</dbReference>
<dbReference type="RefSeq" id="WP_210119598.1">
    <property type="nucleotide sequence ID" value="NZ_CP054142.1"/>
</dbReference>
<dbReference type="PANTHER" id="PTHR42717">
    <property type="entry name" value="DIHYDROOROTASE-RELATED"/>
    <property type="match status" value="1"/>
</dbReference>
<evidence type="ECO:0000313" key="3">
    <source>
        <dbReference type="Proteomes" id="UP000671908"/>
    </source>
</evidence>
<sequence length="381" mass="42053">MAKILIKNGKVYEPLFGTEEIRDVCVCGGRIVSEFDKDDADIVIDAKDCMVVPGLIDHHIHLYQGTDGGVNADLSCLPSGVTTAVDGGSCGMCNYTQFRNFSIVNSIVTVKSYLNIAPIGLGTGFYPENLDVNLFPKYDDRIKELFARYKGELVSIKLRLTKDITSSIDPLVYCIKLADEIGCNVVVHVTRPSVPCEEIASVLRPGDVFCHVYQGVENTILDENGKIKKQVLEARKRGVIFDACNGKKNFAFSVAKGAIKQGFFPDIISSDMSPLTFYADPVVSLPHLMSKYLAFGLSCMDVFKMTTTTPAKVIGIKDYGSLTAGNRADIALFKIKKQGVRFYDCNNEFIEGDQVIVPQMTIKKGNIVYRQTDFTSVKYTF</sequence>
<gene>
    <name evidence="2" type="ORF">HRQ91_11140</name>
</gene>
<dbReference type="KEGG" id="tpav:HRQ91_11140"/>
<evidence type="ECO:0000313" key="2">
    <source>
        <dbReference type="EMBL" id="QTQ14968.1"/>
    </source>
</evidence>
<dbReference type="Gene3D" id="2.30.40.10">
    <property type="entry name" value="Urease, subunit C, domain 1"/>
    <property type="match status" value="1"/>
</dbReference>
<dbReference type="PANTHER" id="PTHR42717:SF1">
    <property type="entry name" value="IMIDAZOLONEPROPIONASE AND RELATED AMIDOHYDROLASES"/>
    <property type="match status" value="1"/>
</dbReference>
<dbReference type="GO" id="GO:0016810">
    <property type="term" value="F:hydrolase activity, acting on carbon-nitrogen (but not peptide) bonds"/>
    <property type="evidence" value="ECO:0007669"/>
    <property type="project" value="InterPro"/>
</dbReference>
<dbReference type="EMBL" id="CP054142">
    <property type="protein sequence ID" value="QTQ14968.1"/>
    <property type="molecule type" value="Genomic_DNA"/>
</dbReference>
<accession>A0A975IFI8</accession>
<protein>
    <submittedName>
        <fullName evidence="2">Amidohydrolase family protein</fullName>
    </submittedName>
</protein>
<dbReference type="AlphaFoldDB" id="A0A975IFI8"/>
<dbReference type="InterPro" id="IPR011059">
    <property type="entry name" value="Metal-dep_hydrolase_composite"/>
</dbReference>
<proteinExistence type="predicted"/>
<dbReference type="Proteomes" id="UP000671908">
    <property type="component" value="Chromosome"/>
</dbReference>
<organism evidence="2 3">
    <name type="scientific">Treponema parvum</name>
    <dbReference type="NCBI Taxonomy" id="138851"/>
    <lineage>
        <taxon>Bacteria</taxon>
        <taxon>Pseudomonadati</taxon>
        <taxon>Spirochaetota</taxon>
        <taxon>Spirochaetia</taxon>
        <taxon>Spirochaetales</taxon>
        <taxon>Treponemataceae</taxon>
        <taxon>Treponema</taxon>
    </lineage>
</organism>